<dbReference type="AlphaFoldDB" id="A0A238U499"/>
<accession>A0A238U499</accession>
<dbReference type="RefSeq" id="WP_095068721.1">
    <property type="nucleotide sequence ID" value="NZ_LT899436.1"/>
</dbReference>
<protein>
    <submittedName>
        <fullName evidence="1">Uncharacterized protein</fullName>
    </submittedName>
</protein>
<dbReference type="SUPFAM" id="SSF74653">
    <property type="entry name" value="TolA/TonB C-terminal domain"/>
    <property type="match status" value="1"/>
</dbReference>
<keyword evidence="2" id="KW-1185">Reference proteome</keyword>
<evidence type="ECO:0000313" key="1">
    <source>
        <dbReference type="EMBL" id="SNR13846.1"/>
    </source>
</evidence>
<dbReference type="KEGG" id="tje:TJEJU_0036"/>
<organism evidence="1 2">
    <name type="scientific">Tenacibaculum jejuense</name>
    <dbReference type="NCBI Taxonomy" id="584609"/>
    <lineage>
        <taxon>Bacteria</taxon>
        <taxon>Pseudomonadati</taxon>
        <taxon>Bacteroidota</taxon>
        <taxon>Flavobacteriia</taxon>
        <taxon>Flavobacteriales</taxon>
        <taxon>Flavobacteriaceae</taxon>
        <taxon>Tenacibaculum</taxon>
    </lineage>
</organism>
<proteinExistence type="predicted"/>
<sequence>MKNYKITIPEPCHENWQKMTPNEKGRFCASCSKTVVDFTTKTTKEIQTYLTENKGKRVCGHFYRKQLDSIVIQLPDTVFNTNLSFQKLFFLALLIAMGTTLFSCKTEQKTQKIEKVMLIDSITQVEKTIDSLTVFNPKDSKMKTSCETKSITSEEVPVVGGLPKPEEIEIVEDGEVIVEIMGDIAEEEVLATGGVPIVENYVERIDEVSKLLENLKEEDEIESVEGNFITEEKKVQEFYSFRFVEKQPRFKGVVKRANETWEKNFERKMNEFVTKNFDFSTTENLDLSKGKKRMYAQITIDSSGNVTNIETRAPHLTLKEELKKLFEKLPRFIPGKHNGKNVSVRYTIPITFMVE</sequence>
<reference evidence="1 2" key="1">
    <citation type="submission" date="2017-07" db="EMBL/GenBank/DDBJ databases">
        <authorList>
            <person name="Sun Z.S."/>
            <person name="Albrecht U."/>
            <person name="Echele G."/>
            <person name="Lee C.C."/>
        </authorList>
    </citation>
    <scope>NUCLEOTIDE SEQUENCE [LARGE SCALE GENOMIC DNA]</scope>
    <source>
        <strain evidence="2">type strain: KCTC 22618</strain>
    </source>
</reference>
<gene>
    <name evidence="1" type="ORF">TJEJU_0036</name>
</gene>
<dbReference type="Gene3D" id="3.30.1150.10">
    <property type="match status" value="1"/>
</dbReference>
<name>A0A238U499_9FLAO</name>
<dbReference type="EMBL" id="LT899436">
    <property type="protein sequence ID" value="SNR13846.1"/>
    <property type="molecule type" value="Genomic_DNA"/>
</dbReference>
<dbReference type="OrthoDB" id="1095452at2"/>
<evidence type="ECO:0000313" key="2">
    <source>
        <dbReference type="Proteomes" id="UP000215214"/>
    </source>
</evidence>
<dbReference type="Proteomes" id="UP000215214">
    <property type="component" value="Chromosome TJEJU"/>
</dbReference>